<proteinExistence type="predicted"/>
<feature type="signal peptide" evidence="3">
    <location>
        <begin position="1"/>
        <end position="22"/>
    </location>
</feature>
<dbReference type="Gene3D" id="3.20.20.370">
    <property type="entry name" value="Glycoside hydrolase/deacetylase"/>
    <property type="match status" value="1"/>
</dbReference>
<dbReference type="GO" id="GO:0046872">
    <property type="term" value="F:metal ion binding"/>
    <property type="evidence" value="ECO:0007669"/>
    <property type="project" value="UniProtKB-KW"/>
</dbReference>
<evidence type="ECO:0000256" key="1">
    <source>
        <dbReference type="ARBA" id="ARBA00022723"/>
    </source>
</evidence>
<evidence type="ECO:0000313" key="6">
    <source>
        <dbReference type="Proteomes" id="UP000198287"/>
    </source>
</evidence>
<dbReference type="OrthoDB" id="10267935at2759"/>
<reference evidence="5 6" key="1">
    <citation type="submission" date="2015-12" db="EMBL/GenBank/DDBJ databases">
        <title>The genome of Folsomia candida.</title>
        <authorList>
            <person name="Faddeeva A."/>
            <person name="Derks M.F."/>
            <person name="Anvar Y."/>
            <person name="Smit S."/>
            <person name="Van Straalen N."/>
            <person name="Roelofs D."/>
        </authorList>
    </citation>
    <scope>NUCLEOTIDE SEQUENCE [LARGE SCALE GENOMIC DNA]</scope>
    <source>
        <strain evidence="5 6">VU population</strain>
        <tissue evidence="5">Whole body</tissue>
    </source>
</reference>
<dbReference type="SUPFAM" id="SSF88713">
    <property type="entry name" value="Glycoside hydrolase/deacetylase"/>
    <property type="match status" value="1"/>
</dbReference>
<feature type="chain" id="PRO_5012240246" evidence="3">
    <location>
        <begin position="23"/>
        <end position="408"/>
    </location>
</feature>
<dbReference type="GO" id="GO:0004099">
    <property type="term" value="F:chitin deacetylase activity"/>
    <property type="evidence" value="ECO:0007669"/>
    <property type="project" value="UniProtKB-ARBA"/>
</dbReference>
<dbReference type="GO" id="GO:0005975">
    <property type="term" value="P:carbohydrate metabolic process"/>
    <property type="evidence" value="ECO:0007669"/>
    <property type="project" value="InterPro"/>
</dbReference>
<dbReference type="PROSITE" id="PS51677">
    <property type="entry name" value="NODB"/>
    <property type="match status" value="1"/>
</dbReference>
<dbReference type="PANTHER" id="PTHR10587">
    <property type="entry name" value="GLYCOSYL TRANSFERASE-RELATED"/>
    <property type="match status" value="1"/>
</dbReference>
<organism evidence="5 6">
    <name type="scientific">Folsomia candida</name>
    <name type="common">Springtail</name>
    <dbReference type="NCBI Taxonomy" id="158441"/>
    <lineage>
        <taxon>Eukaryota</taxon>
        <taxon>Metazoa</taxon>
        <taxon>Ecdysozoa</taxon>
        <taxon>Arthropoda</taxon>
        <taxon>Hexapoda</taxon>
        <taxon>Collembola</taxon>
        <taxon>Entomobryomorpha</taxon>
        <taxon>Isotomoidea</taxon>
        <taxon>Isotomidae</taxon>
        <taxon>Proisotominae</taxon>
        <taxon>Folsomia</taxon>
    </lineage>
</organism>
<dbReference type="STRING" id="158441.A0A226E2W0"/>
<dbReference type="EMBL" id="LNIX01000007">
    <property type="protein sequence ID" value="OXA52072.1"/>
    <property type="molecule type" value="Genomic_DNA"/>
</dbReference>
<dbReference type="InterPro" id="IPR011330">
    <property type="entry name" value="Glyco_hydro/deAcase_b/a-brl"/>
</dbReference>
<protein>
    <submittedName>
        <fullName evidence="5">Peptidoglycan-N-acetylglucosamine deacetylase</fullName>
    </submittedName>
</protein>
<dbReference type="Proteomes" id="UP000198287">
    <property type="component" value="Unassembled WGS sequence"/>
</dbReference>
<evidence type="ECO:0000313" key="5">
    <source>
        <dbReference type="EMBL" id="OXA52072.1"/>
    </source>
</evidence>
<dbReference type="GO" id="GO:0016020">
    <property type="term" value="C:membrane"/>
    <property type="evidence" value="ECO:0007669"/>
    <property type="project" value="TreeGrafter"/>
</dbReference>
<dbReference type="AlphaFoldDB" id="A0A226E2W0"/>
<name>A0A226E2W0_FOLCA</name>
<dbReference type="PANTHER" id="PTHR10587:SF133">
    <property type="entry name" value="CHITIN DEACETYLASE 1-RELATED"/>
    <property type="match status" value="1"/>
</dbReference>
<evidence type="ECO:0000259" key="4">
    <source>
        <dbReference type="PROSITE" id="PS51677"/>
    </source>
</evidence>
<dbReference type="InterPro" id="IPR002509">
    <property type="entry name" value="NODB_dom"/>
</dbReference>
<sequence>MATAQDSLAFIILVLSVSSISGQDLKVWYNCTLPNQYALTFDDGPHPTQTAQVLDLLLSYNVTATFFLIGVGIWEADYERYQQSVRRAYREGHQIGNHGWSHPDMRNITEDEIRSELSGVETLIYGTIGVRPTIFRPPYGEYNQKLVRVAKEEFNYEVIMWNIDTLVLIRVAFIVLFQRKILGYIQILEFYSWDWSHPGDTEAGMEEYYSAINSTLHHNYIALHHDVQGGAVNLAATAIEFMVGQGFELSPTSTIVLHFLIFPKKSNHPLLHKMRGFSIIFVALMATATVYGADYGELCNGLLLQCNRYSETVLCMSRTRNETVGGEVCQVGVDVDLGRCQCRRNCGSGGVYILDGEFDTTRQKCVGFVEKSCQVYPDCTANAYCEPVLRVCKCSSGFSPTPDGLRCA</sequence>
<keyword evidence="6" id="KW-1185">Reference proteome</keyword>
<feature type="domain" description="NodB homology" evidence="4">
    <location>
        <begin position="35"/>
        <end position="250"/>
    </location>
</feature>
<evidence type="ECO:0000256" key="2">
    <source>
        <dbReference type="ARBA" id="ARBA00022801"/>
    </source>
</evidence>
<dbReference type="Pfam" id="PF01522">
    <property type="entry name" value="Polysacc_deac_1"/>
    <property type="match status" value="1"/>
</dbReference>
<accession>A0A226E2W0</accession>
<comment type="caution">
    <text evidence="5">The sequence shown here is derived from an EMBL/GenBank/DDBJ whole genome shotgun (WGS) entry which is preliminary data.</text>
</comment>
<keyword evidence="3" id="KW-0732">Signal</keyword>
<keyword evidence="1" id="KW-0479">Metal-binding</keyword>
<keyword evidence="2" id="KW-0378">Hydrolase</keyword>
<dbReference type="InterPro" id="IPR050248">
    <property type="entry name" value="Polysacc_deacetylase_ArnD"/>
</dbReference>
<gene>
    <name evidence="5" type="ORF">Fcan01_13741</name>
</gene>
<evidence type="ECO:0000256" key="3">
    <source>
        <dbReference type="SAM" id="SignalP"/>
    </source>
</evidence>